<evidence type="ECO:0000313" key="1">
    <source>
        <dbReference type="EMBL" id="MCW0482377.1"/>
    </source>
</evidence>
<sequence length="323" mass="37833">MKKEIINIALENLQKTTGIEGFWQDKDELDGCLNLKTATRKFTLVVQFKNEIRQHQLHQIIRLNNQYENFILVANRIFPNLKEELRMQEIPYLEANGNLFLKKGDTFLFIDTNEPISVGKEKGNRAFTKTGLKVLFHLLQNKDDINLPQRELANLTNVGLGNIPQVIEGLKETGYLLRLDDKTYAWENRRELLDRWVTEYKTVLKPKLKKERFGIAGNWKDIIFDNGLTVWGGEPAADLLTNYLRPEKYIIYTKENRIELMKNYRLMPKPEGEIEILEMFWEQPKHQQTAPPILVYAELVLEGGKRNKETAEIIFNEYIQPNL</sequence>
<dbReference type="Pfam" id="PF09952">
    <property type="entry name" value="AbiEi_2"/>
    <property type="match status" value="1"/>
</dbReference>
<dbReference type="EMBL" id="JAPAAF010000006">
    <property type="protein sequence ID" value="MCW0482377.1"/>
    <property type="molecule type" value="Genomic_DNA"/>
</dbReference>
<evidence type="ECO:0000313" key="2">
    <source>
        <dbReference type="Proteomes" id="UP001163821"/>
    </source>
</evidence>
<gene>
    <name evidence="1" type="ORF">N2K84_06525</name>
</gene>
<dbReference type="RefSeq" id="WP_282590980.1">
    <property type="nucleotide sequence ID" value="NZ_JAPAAF010000006.1"/>
</dbReference>
<keyword evidence="2" id="KW-1185">Reference proteome</keyword>
<reference evidence="1" key="1">
    <citation type="submission" date="2022-10" db="EMBL/GenBank/DDBJ databases">
        <title>Gaoshiqiia sediminis gen. nov., sp. nov., isolated from coastal sediment.</title>
        <authorList>
            <person name="Yu W.X."/>
            <person name="Mu D.S."/>
            <person name="Du J.Z."/>
            <person name="Liang Y.Q."/>
        </authorList>
    </citation>
    <scope>NUCLEOTIDE SEQUENCE</scope>
    <source>
        <strain evidence="1">A06</strain>
    </source>
</reference>
<name>A0AA41Y772_9BACT</name>
<accession>A0AA41Y772</accession>
<dbReference type="InterPro" id="IPR019238">
    <property type="entry name" value="AbiEi_2"/>
</dbReference>
<proteinExistence type="predicted"/>
<dbReference type="Proteomes" id="UP001163821">
    <property type="component" value="Unassembled WGS sequence"/>
</dbReference>
<comment type="caution">
    <text evidence="1">The sequence shown here is derived from an EMBL/GenBank/DDBJ whole genome shotgun (WGS) entry which is preliminary data.</text>
</comment>
<organism evidence="1 2">
    <name type="scientific">Gaoshiqia sediminis</name>
    <dbReference type="NCBI Taxonomy" id="2986998"/>
    <lineage>
        <taxon>Bacteria</taxon>
        <taxon>Pseudomonadati</taxon>
        <taxon>Bacteroidota</taxon>
        <taxon>Bacteroidia</taxon>
        <taxon>Marinilabiliales</taxon>
        <taxon>Prolixibacteraceae</taxon>
        <taxon>Gaoshiqia</taxon>
    </lineage>
</organism>
<protein>
    <submittedName>
        <fullName evidence="1">Type IV toxin-antitoxin system AbiEi family antitoxin</fullName>
    </submittedName>
</protein>
<dbReference type="AlphaFoldDB" id="A0AA41Y772"/>